<dbReference type="InterPro" id="IPR043128">
    <property type="entry name" value="Rev_trsase/Diguanyl_cyclase"/>
</dbReference>
<dbReference type="CDD" id="cd01948">
    <property type="entry name" value="EAL"/>
    <property type="match status" value="1"/>
</dbReference>
<dbReference type="Pfam" id="PF00563">
    <property type="entry name" value="EAL"/>
    <property type="match status" value="1"/>
</dbReference>
<dbReference type="PANTHER" id="PTHR33121">
    <property type="entry name" value="CYCLIC DI-GMP PHOSPHODIESTERASE PDEF"/>
    <property type="match status" value="1"/>
</dbReference>
<evidence type="ECO:0000313" key="3">
    <source>
        <dbReference type="EMBL" id="MCB5226042.1"/>
    </source>
</evidence>
<dbReference type="Gene3D" id="3.30.450.40">
    <property type="match status" value="1"/>
</dbReference>
<comment type="caution">
    <text evidence="3">The sequence shown here is derived from an EMBL/GenBank/DDBJ whole genome shotgun (WGS) entry which is preliminary data.</text>
</comment>
<dbReference type="EMBL" id="JAEINI020000002">
    <property type="protein sequence ID" value="MCB5226042.1"/>
    <property type="molecule type" value="Genomic_DNA"/>
</dbReference>
<proteinExistence type="predicted"/>
<feature type="domain" description="EAL" evidence="1">
    <location>
        <begin position="322"/>
        <end position="576"/>
    </location>
</feature>
<dbReference type="Gene3D" id="3.20.20.450">
    <property type="entry name" value="EAL domain"/>
    <property type="match status" value="1"/>
</dbReference>
<evidence type="ECO:0000313" key="4">
    <source>
        <dbReference type="Proteomes" id="UP000633814"/>
    </source>
</evidence>
<dbReference type="SUPFAM" id="SSF55781">
    <property type="entry name" value="GAF domain-like"/>
    <property type="match status" value="1"/>
</dbReference>
<dbReference type="InterPro" id="IPR029787">
    <property type="entry name" value="Nucleotide_cyclase"/>
</dbReference>
<name>A0ABS8C140_9ALTE</name>
<dbReference type="Proteomes" id="UP000633814">
    <property type="component" value="Unassembled WGS sequence"/>
</dbReference>
<dbReference type="InterPro" id="IPR050706">
    <property type="entry name" value="Cyclic-di-GMP_PDE-like"/>
</dbReference>
<protein>
    <submittedName>
        <fullName evidence="3">Sensor domain-containing phosphodiesterase</fullName>
    </submittedName>
</protein>
<dbReference type="SUPFAM" id="SSF55073">
    <property type="entry name" value="Nucleotide cyclase"/>
    <property type="match status" value="1"/>
</dbReference>
<dbReference type="Pfam" id="PF01590">
    <property type="entry name" value="GAF"/>
    <property type="match status" value="1"/>
</dbReference>
<dbReference type="NCBIfam" id="TIGR00254">
    <property type="entry name" value="GGDEF"/>
    <property type="match status" value="1"/>
</dbReference>
<dbReference type="SMART" id="SM00267">
    <property type="entry name" value="GGDEF"/>
    <property type="match status" value="1"/>
</dbReference>
<sequence length="580" mass="64761">MGTFYGADRCYVFMFSVDLVTASNTHEWCALGVSPQKSFLQNLASAEFGSWFSSWQEGEITIIADISVLNHTSNEYQLLASQGIKSLLMIPLRSNTRLIGMFGIDMVKQLQDWSEAEVAGLSLIAGNIGGALLRKEAEEKAESLAFYDTVTGLANRQLMLDRIHQAQLQSNRNLFYVALLFIDVDDFKTLNDSLGFSKGDELLKLIGQALQAVLPQGDTIGRFSADEFLVLSELFTADRNKAVQAVTELAARLQHALLFNQDLMSLREKNTISIGCTLFLGGQHDTDVLITQADLATYQVKQAGGNGLSFFDITLQDQAYQRLTLAQELQQALNEEQFELFYQPQLVHPGVVLGAEVLLRWRHPERGLLSPDAFIRFAEETGLIVEMGEYVLFHACKQLAIWQQTPSTARLELSVNISAKQLKQANFSDKVLDIIKHTAIDASALKLELTESVLVEDFENIVSVMQILQAKGIRFSLDDFGTGYSSLVYLKRLPLYQLKVDRSFVADLLTDENDQAIAKMIILLGQTLGLEVMAEGVETVEQLKILYKLGCYHYQGYYFSKPLPLNEFEHYLVKASGGLI</sequence>
<dbReference type="SUPFAM" id="SSF141868">
    <property type="entry name" value="EAL domain-like"/>
    <property type="match status" value="1"/>
</dbReference>
<dbReference type="PROSITE" id="PS50883">
    <property type="entry name" value="EAL"/>
    <property type="match status" value="1"/>
</dbReference>
<dbReference type="InterPro" id="IPR003018">
    <property type="entry name" value="GAF"/>
</dbReference>
<evidence type="ECO:0000259" key="2">
    <source>
        <dbReference type="PROSITE" id="PS50887"/>
    </source>
</evidence>
<keyword evidence="4" id="KW-1185">Reference proteome</keyword>
<accession>A0ABS8C140</accession>
<dbReference type="SMART" id="SM00052">
    <property type="entry name" value="EAL"/>
    <property type="match status" value="1"/>
</dbReference>
<dbReference type="Gene3D" id="3.30.70.270">
    <property type="match status" value="1"/>
</dbReference>
<gene>
    <name evidence="3" type="ORF">JAO78_004365</name>
</gene>
<dbReference type="InterPro" id="IPR029016">
    <property type="entry name" value="GAF-like_dom_sf"/>
</dbReference>
<organism evidence="3 4">
    <name type="scientific">Alishewanella maricola</name>
    <dbReference type="NCBI Taxonomy" id="2795740"/>
    <lineage>
        <taxon>Bacteria</taxon>
        <taxon>Pseudomonadati</taxon>
        <taxon>Pseudomonadota</taxon>
        <taxon>Gammaproteobacteria</taxon>
        <taxon>Alteromonadales</taxon>
        <taxon>Alteromonadaceae</taxon>
        <taxon>Alishewanella</taxon>
    </lineage>
</organism>
<dbReference type="CDD" id="cd01949">
    <property type="entry name" value="GGDEF"/>
    <property type="match status" value="1"/>
</dbReference>
<dbReference type="PANTHER" id="PTHR33121:SF70">
    <property type="entry name" value="SIGNALING PROTEIN YKOW"/>
    <property type="match status" value="1"/>
</dbReference>
<dbReference type="InterPro" id="IPR001633">
    <property type="entry name" value="EAL_dom"/>
</dbReference>
<dbReference type="InterPro" id="IPR035919">
    <property type="entry name" value="EAL_sf"/>
</dbReference>
<dbReference type="PROSITE" id="PS50887">
    <property type="entry name" value="GGDEF"/>
    <property type="match status" value="1"/>
</dbReference>
<evidence type="ECO:0000259" key="1">
    <source>
        <dbReference type="PROSITE" id="PS50883"/>
    </source>
</evidence>
<feature type="domain" description="GGDEF" evidence="2">
    <location>
        <begin position="175"/>
        <end position="313"/>
    </location>
</feature>
<dbReference type="InterPro" id="IPR000160">
    <property type="entry name" value="GGDEF_dom"/>
</dbReference>
<dbReference type="Pfam" id="PF00990">
    <property type="entry name" value="GGDEF"/>
    <property type="match status" value="1"/>
</dbReference>
<reference evidence="3 4" key="1">
    <citation type="submission" date="2021-10" db="EMBL/GenBank/DDBJ databases">
        <title>Alishewanella koreense sp. nov. isolated from seawater of southwestern coast in South Korea and the proposal for the reclassification of Rheinheimera perlucida and Rheinheimera tuosuensis as Arsukibacterium perlucida and Arsukibacterium tuosuensis.</title>
        <authorList>
            <person name="Kim K.H."/>
            <person name="Ruan W."/>
            <person name="Kim K.R."/>
            <person name="Baek J.H."/>
            <person name="Jeon C.O."/>
        </authorList>
    </citation>
    <scope>NUCLEOTIDE SEQUENCE [LARGE SCALE GENOMIC DNA]</scope>
    <source>
        <strain evidence="3 4">16-MA</strain>
    </source>
</reference>